<gene>
    <name evidence="7" type="ordered locus">Hden_2569</name>
</gene>
<comment type="catalytic activity">
    <reaction evidence="6">
        <text>Release of an N-terminal pyroglutamyl group from a polypeptide, the second amino acid generally not being Pro.</text>
        <dbReference type="EC" id="3.4.19.3"/>
    </reaction>
</comment>
<organism evidence="7 8">
    <name type="scientific">Hyphomicrobium denitrificans (strain ATCC 51888 / DSM 1869 / NCIMB 11706 / TK 0415)</name>
    <dbReference type="NCBI Taxonomy" id="582899"/>
    <lineage>
        <taxon>Bacteria</taxon>
        <taxon>Pseudomonadati</taxon>
        <taxon>Pseudomonadota</taxon>
        <taxon>Alphaproteobacteria</taxon>
        <taxon>Hyphomicrobiales</taxon>
        <taxon>Hyphomicrobiaceae</taxon>
        <taxon>Hyphomicrobium</taxon>
    </lineage>
</organism>
<dbReference type="AlphaFoldDB" id="D8JT47"/>
<keyword evidence="8" id="KW-1185">Reference proteome</keyword>
<dbReference type="InterPro" id="IPR033694">
    <property type="entry name" value="PGPEP1_Cys_AS"/>
</dbReference>
<dbReference type="PANTHER" id="PTHR23402">
    <property type="entry name" value="PROTEASE FAMILY C15 PYROGLUTAMYL-PEPTIDASE I-RELATED"/>
    <property type="match status" value="1"/>
</dbReference>
<dbReference type="EC" id="3.4.19.3" evidence="6"/>
<dbReference type="PANTHER" id="PTHR23402:SF1">
    <property type="entry name" value="PYROGLUTAMYL-PEPTIDASE I"/>
    <property type="match status" value="1"/>
</dbReference>
<dbReference type="STRING" id="582899.Hden_2569"/>
<dbReference type="GO" id="GO:0006508">
    <property type="term" value="P:proteolysis"/>
    <property type="evidence" value="ECO:0007669"/>
    <property type="project" value="UniProtKB-KW"/>
</dbReference>
<dbReference type="Gene3D" id="3.40.630.20">
    <property type="entry name" value="Peptidase C15, pyroglutamyl peptidase I-like"/>
    <property type="match status" value="1"/>
</dbReference>
<dbReference type="PROSITE" id="PS01334">
    <property type="entry name" value="PYRASE_CYS"/>
    <property type="match status" value="1"/>
</dbReference>
<evidence type="ECO:0000256" key="3">
    <source>
        <dbReference type="ARBA" id="ARBA00022670"/>
    </source>
</evidence>
<dbReference type="KEGG" id="hdn:Hden_2569"/>
<dbReference type="GO" id="GO:0016920">
    <property type="term" value="F:pyroglutamyl-peptidase activity"/>
    <property type="evidence" value="ECO:0007669"/>
    <property type="project" value="UniProtKB-EC"/>
</dbReference>
<dbReference type="SUPFAM" id="SSF53182">
    <property type="entry name" value="Pyrrolidone carboxyl peptidase (pyroglutamate aminopeptidase)"/>
    <property type="match status" value="1"/>
</dbReference>
<dbReference type="eggNOG" id="COG2039">
    <property type="taxonomic scope" value="Bacteria"/>
</dbReference>
<evidence type="ECO:0000256" key="1">
    <source>
        <dbReference type="ARBA" id="ARBA00006641"/>
    </source>
</evidence>
<dbReference type="PRINTS" id="PR00706">
    <property type="entry name" value="PYROGLUPTASE"/>
</dbReference>
<dbReference type="GO" id="GO:0005829">
    <property type="term" value="C:cytosol"/>
    <property type="evidence" value="ECO:0007669"/>
    <property type="project" value="InterPro"/>
</dbReference>
<name>D8JT47_HYPDA</name>
<accession>D8JT47</accession>
<feature type="active site" evidence="6">
    <location>
        <position position="124"/>
    </location>
</feature>
<sequence length="186" mass="19976">MIVKRLAREARLALPHVRFAVAVLPTDWARAPGLISELHERHDPVLALHFGVATSMRGFRIETEARNFCRMSPDAAGGLPASNCICEGGASALSTSIPATAVAQHLEAQGFEARLSDDAGGYLCNAVFYHSLLEASTRRDRCRVGFIHIPVEAGEPEAVDRTVAGALEVLKFSLHHAPQVATLTSV</sequence>
<evidence type="ECO:0000256" key="2">
    <source>
        <dbReference type="ARBA" id="ARBA00022490"/>
    </source>
</evidence>
<evidence type="ECO:0000256" key="6">
    <source>
        <dbReference type="PROSITE-ProRule" id="PRU10077"/>
    </source>
</evidence>
<keyword evidence="5" id="KW-0788">Thiol protease</keyword>
<proteinExistence type="inferred from homology"/>
<dbReference type="InterPro" id="IPR016125">
    <property type="entry name" value="Peptidase_C15-like"/>
</dbReference>
<reference evidence="8" key="1">
    <citation type="journal article" date="2011" name="J. Bacteriol.">
        <title>Genome sequences of eight morphologically diverse alphaproteobacteria.</title>
        <authorList>
            <consortium name="US DOE Joint Genome Institute"/>
            <person name="Brown P.J."/>
            <person name="Kysela D.T."/>
            <person name="Buechlein A."/>
            <person name="Hemmerich C."/>
            <person name="Brun Y.V."/>
        </authorList>
    </citation>
    <scope>NUCLEOTIDE SEQUENCE [LARGE SCALE GENOMIC DNA]</scope>
    <source>
        <strain evidence="8">ATCC 51888 / DSM 1869 / NCIB 11706 / TK 0415</strain>
    </source>
</reference>
<protein>
    <recommendedName>
        <fullName evidence="6">Pyroglutamyl-peptidase I</fullName>
        <ecNumber evidence="6">3.4.19.3</ecNumber>
    </recommendedName>
</protein>
<dbReference type="EMBL" id="CP002083">
    <property type="protein sequence ID" value="ADJ24365.1"/>
    <property type="molecule type" value="Genomic_DNA"/>
</dbReference>
<evidence type="ECO:0000256" key="4">
    <source>
        <dbReference type="ARBA" id="ARBA00022801"/>
    </source>
</evidence>
<dbReference type="InterPro" id="IPR000816">
    <property type="entry name" value="Peptidase_C15"/>
</dbReference>
<keyword evidence="2" id="KW-0963">Cytoplasm</keyword>
<dbReference type="InterPro" id="IPR036440">
    <property type="entry name" value="Peptidase_C15-like_sf"/>
</dbReference>
<dbReference type="HOGENOM" id="CLU_043960_4_1_5"/>
<keyword evidence="4" id="KW-0378">Hydrolase</keyword>
<dbReference type="Pfam" id="PF01470">
    <property type="entry name" value="Peptidase_C15"/>
    <property type="match status" value="1"/>
</dbReference>
<comment type="similarity">
    <text evidence="1">Belongs to the peptidase C15 family.</text>
</comment>
<keyword evidence="3" id="KW-0645">Protease</keyword>
<dbReference type="Proteomes" id="UP000002033">
    <property type="component" value="Chromosome"/>
</dbReference>
<evidence type="ECO:0000256" key="5">
    <source>
        <dbReference type="ARBA" id="ARBA00022807"/>
    </source>
</evidence>
<evidence type="ECO:0000313" key="8">
    <source>
        <dbReference type="Proteomes" id="UP000002033"/>
    </source>
</evidence>
<evidence type="ECO:0000313" key="7">
    <source>
        <dbReference type="EMBL" id="ADJ24365.1"/>
    </source>
</evidence>